<evidence type="ECO:0000313" key="2">
    <source>
        <dbReference type="Proteomes" id="UP000629098"/>
    </source>
</evidence>
<comment type="caution">
    <text evidence="1">The sequence shown here is derived from an EMBL/GenBank/DDBJ whole genome shotgun (WGS) entry which is preliminary data.</text>
</comment>
<dbReference type="RefSeq" id="WP_190827340.1">
    <property type="nucleotide sequence ID" value="NZ_CAWPPI010000040.1"/>
</dbReference>
<accession>A0A8J6XHC9</accession>
<dbReference type="EMBL" id="JACXAE010000040">
    <property type="protein sequence ID" value="MBD2772602.1"/>
    <property type="molecule type" value="Genomic_DNA"/>
</dbReference>
<evidence type="ECO:0000313" key="1">
    <source>
        <dbReference type="EMBL" id="MBD2772602.1"/>
    </source>
</evidence>
<proteinExistence type="predicted"/>
<protein>
    <submittedName>
        <fullName evidence="1">Uncharacterized protein</fullName>
    </submittedName>
</protein>
<dbReference type="AlphaFoldDB" id="A0A8J6XHC9"/>
<organism evidence="1 2">
    <name type="scientific">Iningainema tapete BLCC-T55</name>
    <dbReference type="NCBI Taxonomy" id="2748662"/>
    <lineage>
        <taxon>Bacteria</taxon>
        <taxon>Bacillati</taxon>
        <taxon>Cyanobacteriota</taxon>
        <taxon>Cyanophyceae</taxon>
        <taxon>Nostocales</taxon>
        <taxon>Scytonemataceae</taxon>
        <taxon>Iningainema tapete</taxon>
    </lineage>
</organism>
<keyword evidence="2" id="KW-1185">Reference proteome</keyword>
<dbReference type="Proteomes" id="UP000629098">
    <property type="component" value="Unassembled WGS sequence"/>
</dbReference>
<sequence>MRVLRRNLEQIVKPVKPREFCRLWFGADEEMEKSRGYRAECVRLLSRILSVKPETISSKWGEGIEFEKMPVQHEKTLSYANSLRDIIDAAGKNPELVNIIMERIKKSP</sequence>
<gene>
    <name evidence="1" type="ORF">ICL16_11075</name>
</gene>
<name>A0A8J6XHC9_9CYAN</name>
<reference evidence="1" key="1">
    <citation type="submission" date="2020-09" db="EMBL/GenBank/DDBJ databases">
        <title>Iningainema tapete sp. nov. (Scytonemataceae, Cyanobacteria) from greenhouses in central Florida (USA) produces two types of nodularin with biosynthetic potential for microcystin-LR and anabaenopeptins.</title>
        <authorList>
            <person name="Berthold D.E."/>
            <person name="Lefler F.W."/>
            <person name="Huang I.-S."/>
            <person name="Abdulla H."/>
            <person name="Zimba P.V."/>
            <person name="Laughinghouse H.D. IV."/>
        </authorList>
    </citation>
    <scope>NUCLEOTIDE SEQUENCE</scope>
    <source>
        <strain evidence="1">BLCCT55</strain>
    </source>
</reference>